<accession>A0A3S0HPC8</accession>
<dbReference type="OrthoDB" id="7068207at2"/>
<dbReference type="EMBL" id="RXNS01000011">
    <property type="protein sequence ID" value="RTR02491.1"/>
    <property type="molecule type" value="Genomic_DNA"/>
</dbReference>
<protein>
    <submittedName>
        <fullName evidence="1">MarR family transcriptional regulator</fullName>
    </submittedName>
</protein>
<evidence type="ECO:0000313" key="2">
    <source>
        <dbReference type="Proteomes" id="UP000267400"/>
    </source>
</evidence>
<dbReference type="AlphaFoldDB" id="A0A3S0HPC8"/>
<sequence length="140" mass="15103">MMGMMKKMMDQMGSGDEDPMAMMQKMMGQMGSQPSCEASNPMQQMMGMCMGMCSEMLTAIHRTTSMAAFSTPELHTLFGEWMESLERQALAALDEQVETDAAALATKLNISEASAIHLMAHLAGKGKVSLSVRATGKGEP</sequence>
<proteinExistence type="predicted"/>
<name>A0A3S0HPC8_9GAMM</name>
<organism evidence="1 2">
    <name type="scientific">Halomonas nitroreducens</name>
    <dbReference type="NCBI Taxonomy" id="447425"/>
    <lineage>
        <taxon>Bacteria</taxon>
        <taxon>Pseudomonadati</taxon>
        <taxon>Pseudomonadota</taxon>
        <taxon>Gammaproteobacteria</taxon>
        <taxon>Oceanospirillales</taxon>
        <taxon>Halomonadaceae</taxon>
        <taxon>Halomonas</taxon>
    </lineage>
</organism>
<dbReference type="Proteomes" id="UP000267400">
    <property type="component" value="Unassembled WGS sequence"/>
</dbReference>
<gene>
    <name evidence="1" type="ORF">EKG36_12775</name>
</gene>
<reference evidence="1 2" key="1">
    <citation type="submission" date="2018-12" db="EMBL/GenBank/DDBJ databases">
        <authorList>
            <person name="Yu L."/>
        </authorList>
    </citation>
    <scope>NUCLEOTIDE SEQUENCE [LARGE SCALE GENOMIC DNA]</scope>
    <source>
        <strain evidence="1 2">11S</strain>
    </source>
</reference>
<evidence type="ECO:0000313" key="1">
    <source>
        <dbReference type="EMBL" id="RTR02491.1"/>
    </source>
</evidence>
<comment type="caution">
    <text evidence="1">The sequence shown here is derived from an EMBL/GenBank/DDBJ whole genome shotgun (WGS) entry which is preliminary data.</text>
</comment>
<keyword evidence="2" id="KW-1185">Reference proteome</keyword>